<dbReference type="InterPro" id="IPR050309">
    <property type="entry name" value="Type-B_Carboxylest/Lipase"/>
</dbReference>
<evidence type="ECO:0000259" key="5">
    <source>
        <dbReference type="Pfam" id="PF00135"/>
    </source>
</evidence>
<dbReference type="PROSITE" id="PS00122">
    <property type="entry name" value="CARBOXYLESTERASE_B_1"/>
    <property type="match status" value="1"/>
</dbReference>
<feature type="chain" id="PRO_5041775619" description="Carboxylic ester hydrolase" evidence="3">
    <location>
        <begin position="18"/>
        <end position="467"/>
    </location>
</feature>
<evidence type="ECO:0000256" key="1">
    <source>
        <dbReference type="ARBA" id="ARBA00005964"/>
    </source>
</evidence>
<evidence type="ECO:0000313" key="7">
    <source>
        <dbReference type="Proteomes" id="UP001215280"/>
    </source>
</evidence>
<dbReference type="InterPro" id="IPR029058">
    <property type="entry name" value="AB_hydrolase_fold"/>
</dbReference>
<evidence type="ECO:0000313" key="6">
    <source>
        <dbReference type="EMBL" id="KAJ7779459.1"/>
    </source>
</evidence>
<sequence length="467" mass="49339">MRNLMVHFSALISLGAAGRLNSTLGPVVDLGYAAYAGNTTSLAGIADGPVAFYSNIRYAQPPLGDLRFRARREGRGPPCIQRPAVVGVGSEDCLTLNVRKPTNATGGAAPPVVVYIHGGGFFAGHPTGIVAVSIAYRLNLLGFLGGSVLAADGDLNARLLDQRAGLEWIQRHIAEFGGDPANVTIYGESAGAASVVMQAVAYGDERKHLMRRGIGYGPTNTANQSDALFEMVAGFIGCPASGGDAMPCLRHAAVGALMSAINRVPSITPLAIPFGPIIDEPTEFLPDLPSRMPGVSNSTIDQALALYPAPNATGSPFATQWDRASTMAGDVLFSCMFAWFLADQLASNGVENTFLFSWNAPDAVLYTEAPYLGAARTLDLYYLFDEFTQSEAVLSKEAIAPSTDKESTSPTWEPVNSSPHSASAGRRLPLARGGDVVTNSTTESITEAEVQRCQFWMSEAVTAETRV</sequence>
<gene>
    <name evidence="6" type="ORF">DFH07DRAFT_865388</name>
</gene>
<dbReference type="AlphaFoldDB" id="A0AAD7K8U8"/>
<comment type="caution">
    <text evidence="6">The sequence shown here is derived from an EMBL/GenBank/DDBJ whole genome shotgun (WGS) entry which is preliminary data.</text>
</comment>
<dbReference type="Pfam" id="PF00135">
    <property type="entry name" value="COesterase"/>
    <property type="match status" value="1"/>
</dbReference>
<feature type="compositionally biased region" description="Polar residues" evidence="4">
    <location>
        <begin position="408"/>
        <end position="421"/>
    </location>
</feature>
<keyword evidence="3" id="KW-0732">Signal</keyword>
<accession>A0AAD7K8U8</accession>
<dbReference type="SUPFAM" id="SSF53474">
    <property type="entry name" value="alpha/beta-Hydrolases"/>
    <property type="match status" value="1"/>
</dbReference>
<dbReference type="InterPro" id="IPR019826">
    <property type="entry name" value="Carboxylesterase_B_AS"/>
</dbReference>
<dbReference type="EC" id="3.1.1.-" evidence="3"/>
<feature type="domain" description="Carboxylesterase type B" evidence="5">
    <location>
        <begin position="27"/>
        <end position="292"/>
    </location>
</feature>
<comment type="similarity">
    <text evidence="1 3">Belongs to the type-B carboxylesterase/lipase family.</text>
</comment>
<proteinExistence type="inferred from homology"/>
<keyword evidence="7" id="KW-1185">Reference proteome</keyword>
<dbReference type="Gene3D" id="3.40.50.1820">
    <property type="entry name" value="alpha/beta hydrolase"/>
    <property type="match status" value="2"/>
</dbReference>
<organism evidence="6 7">
    <name type="scientific">Mycena maculata</name>
    <dbReference type="NCBI Taxonomy" id="230809"/>
    <lineage>
        <taxon>Eukaryota</taxon>
        <taxon>Fungi</taxon>
        <taxon>Dikarya</taxon>
        <taxon>Basidiomycota</taxon>
        <taxon>Agaricomycotina</taxon>
        <taxon>Agaricomycetes</taxon>
        <taxon>Agaricomycetidae</taxon>
        <taxon>Agaricales</taxon>
        <taxon>Marasmiineae</taxon>
        <taxon>Mycenaceae</taxon>
        <taxon>Mycena</taxon>
    </lineage>
</organism>
<evidence type="ECO:0000256" key="3">
    <source>
        <dbReference type="RuleBase" id="RU361235"/>
    </source>
</evidence>
<keyword evidence="2 3" id="KW-0378">Hydrolase</keyword>
<dbReference type="EMBL" id="JARJLG010000007">
    <property type="protein sequence ID" value="KAJ7779459.1"/>
    <property type="molecule type" value="Genomic_DNA"/>
</dbReference>
<protein>
    <recommendedName>
        <fullName evidence="3">Carboxylic ester hydrolase</fullName>
        <ecNumber evidence="3">3.1.1.-</ecNumber>
    </recommendedName>
</protein>
<name>A0AAD7K8U8_9AGAR</name>
<dbReference type="PANTHER" id="PTHR11559">
    <property type="entry name" value="CARBOXYLESTERASE"/>
    <property type="match status" value="1"/>
</dbReference>
<feature type="signal peptide" evidence="3">
    <location>
        <begin position="1"/>
        <end position="17"/>
    </location>
</feature>
<reference evidence="6" key="1">
    <citation type="submission" date="2023-03" db="EMBL/GenBank/DDBJ databases">
        <title>Massive genome expansion in bonnet fungi (Mycena s.s.) driven by repeated elements and novel gene families across ecological guilds.</title>
        <authorList>
            <consortium name="Lawrence Berkeley National Laboratory"/>
            <person name="Harder C.B."/>
            <person name="Miyauchi S."/>
            <person name="Viragh M."/>
            <person name="Kuo A."/>
            <person name="Thoen E."/>
            <person name="Andreopoulos B."/>
            <person name="Lu D."/>
            <person name="Skrede I."/>
            <person name="Drula E."/>
            <person name="Henrissat B."/>
            <person name="Morin E."/>
            <person name="Kohler A."/>
            <person name="Barry K."/>
            <person name="LaButti K."/>
            <person name="Morin E."/>
            <person name="Salamov A."/>
            <person name="Lipzen A."/>
            <person name="Mereny Z."/>
            <person name="Hegedus B."/>
            <person name="Baldrian P."/>
            <person name="Stursova M."/>
            <person name="Weitz H."/>
            <person name="Taylor A."/>
            <person name="Grigoriev I.V."/>
            <person name="Nagy L.G."/>
            <person name="Martin F."/>
            <person name="Kauserud H."/>
        </authorList>
    </citation>
    <scope>NUCLEOTIDE SEQUENCE</scope>
    <source>
        <strain evidence="6">CBHHK188m</strain>
    </source>
</reference>
<dbReference type="InterPro" id="IPR002018">
    <property type="entry name" value="CarbesteraseB"/>
</dbReference>
<evidence type="ECO:0000256" key="4">
    <source>
        <dbReference type="SAM" id="MobiDB-lite"/>
    </source>
</evidence>
<evidence type="ECO:0000256" key="2">
    <source>
        <dbReference type="ARBA" id="ARBA00022801"/>
    </source>
</evidence>
<dbReference type="Proteomes" id="UP001215280">
    <property type="component" value="Unassembled WGS sequence"/>
</dbReference>
<dbReference type="GO" id="GO:0016787">
    <property type="term" value="F:hydrolase activity"/>
    <property type="evidence" value="ECO:0007669"/>
    <property type="project" value="UniProtKB-KW"/>
</dbReference>
<feature type="region of interest" description="Disordered" evidence="4">
    <location>
        <begin position="398"/>
        <end position="427"/>
    </location>
</feature>